<organism evidence="2 3">
    <name type="scientific">Solanum stoloniferum</name>
    <dbReference type="NCBI Taxonomy" id="62892"/>
    <lineage>
        <taxon>Eukaryota</taxon>
        <taxon>Viridiplantae</taxon>
        <taxon>Streptophyta</taxon>
        <taxon>Embryophyta</taxon>
        <taxon>Tracheophyta</taxon>
        <taxon>Spermatophyta</taxon>
        <taxon>Magnoliopsida</taxon>
        <taxon>eudicotyledons</taxon>
        <taxon>Gunneridae</taxon>
        <taxon>Pentapetalae</taxon>
        <taxon>asterids</taxon>
        <taxon>lamiids</taxon>
        <taxon>Solanales</taxon>
        <taxon>Solanaceae</taxon>
        <taxon>Solanoideae</taxon>
        <taxon>Solaneae</taxon>
        <taxon>Solanum</taxon>
    </lineage>
</organism>
<dbReference type="PANTHER" id="PTHR38221:SF1">
    <property type="entry name" value="OVULE PROTEIN"/>
    <property type="match status" value="1"/>
</dbReference>
<accession>A0ABD2UEM3</accession>
<reference evidence="2 3" key="1">
    <citation type="submission" date="2024-05" db="EMBL/GenBank/DDBJ databases">
        <title>De novo assembly of an allotetraploid wild potato.</title>
        <authorList>
            <person name="Hosaka A.J."/>
        </authorList>
    </citation>
    <scope>NUCLEOTIDE SEQUENCE [LARGE SCALE GENOMIC DNA]</scope>
    <source>
        <tissue evidence="2">Young leaves</tissue>
    </source>
</reference>
<evidence type="ECO:0000313" key="2">
    <source>
        <dbReference type="EMBL" id="KAL3366078.1"/>
    </source>
</evidence>
<comment type="caution">
    <text evidence="2">The sequence shown here is derived from an EMBL/GenBank/DDBJ whole genome shotgun (WGS) entry which is preliminary data.</text>
</comment>
<sequence length="351" mass="39122">MDEPDGPFAGIIRNCVDAADEEELRNCPFTVEFENFPESFTAQSSSLVPSKQFGIIMLSLQVADSIDQNSTRKNEGFQTPPENHNSQTCISGSDDQRPNTVTAVDLPANVSAVEYTAVDYGDGTEVQVRVDLGKDKDNLGFSKPREITVNRCHGGDGSERIDEVEYSEGDIDEPLRKRIRICEKNLGGMQSSIPQILVDIDAEITDLEVEEIVRNEVVDNNRIKRTVDFAVTESEDGENHVFHGKKHANGIKESCTACADGSIRGNRELPLWMKGGEKNGKVEHVGRKAMKEEQFKDIIEVTMVAFGNKNGENKDADFFETAKRRNMLFLGLDGGHRSYLLIDFTFETYND</sequence>
<gene>
    <name evidence="2" type="ORF">AABB24_010966</name>
</gene>
<feature type="region of interest" description="Disordered" evidence="1">
    <location>
        <begin position="71"/>
        <end position="96"/>
    </location>
</feature>
<evidence type="ECO:0000256" key="1">
    <source>
        <dbReference type="SAM" id="MobiDB-lite"/>
    </source>
</evidence>
<feature type="compositionally biased region" description="Polar residues" evidence="1">
    <location>
        <begin position="76"/>
        <end position="96"/>
    </location>
</feature>
<name>A0ABD2UEM3_9SOLN</name>
<dbReference type="PANTHER" id="PTHR38221">
    <property type="entry name" value="BNAA04G14260D PROTEIN"/>
    <property type="match status" value="1"/>
</dbReference>
<protein>
    <submittedName>
        <fullName evidence="2">Uncharacterized protein</fullName>
    </submittedName>
</protein>
<evidence type="ECO:0000313" key="3">
    <source>
        <dbReference type="Proteomes" id="UP001627284"/>
    </source>
</evidence>
<keyword evidence="3" id="KW-1185">Reference proteome</keyword>
<dbReference type="Proteomes" id="UP001627284">
    <property type="component" value="Unassembled WGS sequence"/>
</dbReference>
<dbReference type="EMBL" id="JBJKTR010000006">
    <property type="protein sequence ID" value="KAL3366078.1"/>
    <property type="molecule type" value="Genomic_DNA"/>
</dbReference>
<dbReference type="AlphaFoldDB" id="A0ABD2UEM3"/>
<proteinExistence type="predicted"/>